<proteinExistence type="predicted"/>
<keyword evidence="1" id="KW-0812">Transmembrane</keyword>
<feature type="transmembrane region" description="Helical" evidence="1">
    <location>
        <begin position="92"/>
        <end position="111"/>
    </location>
</feature>
<organism evidence="2 3">
    <name type="scientific">Peribacillus psychrosaccharolyticus</name>
    <name type="common">Bacillus psychrosaccharolyticus</name>
    <dbReference type="NCBI Taxonomy" id="1407"/>
    <lineage>
        <taxon>Bacteria</taxon>
        <taxon>Bacillati</taxon>
        <taxon>Bacillota</taxon>
        <taxon>Bacilli</taxon>
        <taxon>Bacillales</taxon>
        <taxon>Bacillaceae</taxon>
        <taxon>Peribacillus</taxon>
    </lineage>
</organism>
<gene>
    <name evidence="2" type="ORF">I6J18_01030</name>
</gene>
<dbReference type="EMBL" id="CP068053">
    <property type="protein sequence ID" value="QQT00562.1"/>
    <property type="molecule type" value="Genomic_DNA"/>
</dbReference>
<feature type="transmembrane region" description="Helical" evidence="1">
    <location>
        <begin position="123"/>
        <end position="143"/>
    </location>
</feature>
<reference evidence="2 3" key="1">
    <citation type="submission" date="2021-01" db="EMBL/GenBank/DDBJ databases">
        <title>FDA dAtabase for Regulatory Grade micrObial Sequences (FDA-ARGOS): Supporting development and validation of Infectious Disease Dx tests.</title>
        <authorList>
            <person name="Nelson B."/>
            <person name="Plummer A."/>
            <person name="Tallon L."/>
            <person name="Sadzewicz L."/>
            <person name="Zhao X."/>
            <person name="Boylan J."/>
            <person name="Ott S."/>
            <person name="Bowen H."/>
            <person name="Vavikolanu K."/>
            <person name="Mehta A."/>
            <person name="Aluvathingal J."/>
            <person name="Nadendla S."/>
            <person name="Myers T."/>
            <person name="Yan Y."/>
            <person name="Sichtig H."/>
        </authorList>
    </citation>
    <scope>NUCLEOTIDE SEQUENCE [LARGE SCALE GENOMIC DNA]</scope>
    <source>
        <strain evidence="2 3">FDAARGOS_1161</strain>
    </source>
</reference>
<feature type="transmembrane region" description="Helical" evidence="1">
    <location>
        <begin position="35"/>
        <end position="54"/>
    </location>
</feature>
<keyword evidence="1" id="KW-1133">Transmembrane helix</keyword>
<dbReference type="RefSeq" id="WP_201647802.1">
    <property type="nucleotide sequence ID" value="NZ_CP068053.1"/>
</dbReference>
<name>A0A974NMU2_PERPY</name>
<evidence type="ECO:0000313" key="2">
    <source>
        <dbReference type="EMBL" id="QQT00562.1"/>
    </source>
</evidence>
<sequence>MKDTFYLKLNGYLLLTIIPLSMLGYYFAVHNESLFFLYEWLLVALVIILAGFSIRNIVSIRDTTRWVAISILTFLLQFSVLGLFWGPLSYFLMIYFYYAVAILSIIIFIITMRKNKTLRSIPIIFIILTGFFTLYMVFLNTIWGSSLS</sequence>
<accession>A0A974NMU2</accession>
<dbReference type="KEGG" id="ppsr:I6J18_01030"/>
<keyword evidence="1" id="KW-0472">Membrane</keyword>
<feature type="transmembrane region" description="Helical" evidence="1">
    <location>
        <begin position="12"/>
        <end position="29"/>
    </location>
</feature>
<dbReference type="Proteomes" id="UP000595254">
    <property type="component" value="Chromosome"/>
</dbReference>
<evidence type="ECO:0000256" key="1">
    <source>
        <dbReference type="SAM" id="Phobius"/>
    </source>
</evidence>
<dbReference type="AlphaFoldDB" id="A0A974NMU2"/>
<protein>
    <submittedName>
        <fullName evidence="2">Uncharacterized protein</fullName>
    </submittedName>
</protein>
<feature type="transmembrane region" description="Helical" evidence="1">
    <location>
        <begin position="66"/>
        <end position="86"/>
    </location>
</feature>
<keyword evidence="3" id="KW-1185">Reference proteome</keyword>
<evidence type="ECO:0000313" key="3">
    <source>
        <dbReference type="Proteomes" id="UP000595254"/>
    </source>
</evidence>